<organism evidence="1 2">
    <name type="scientific">Streptomyces liliifuscus</name>
    <dbReference type="NCBI Taxonomy" id="2797636"/>
    <lineage>
        <taxon>Bacteria</taxon>
        <taxon>Bacillati</taxon>
        <taxon>Actinomycetota</taxon>
        <taxon>Actinomycetes</taxon>
        <taxon>Kitasatosporales</taxon>
        <taxon>Streptomycetaceae</taxon>
        <taxon>Streptomyces</taxon>
    </lineage>
</organism>
<dbReference type="KEGG" id="slf:JEQ17_40105"/>
<proteinExistence type="predicted"/>
<evidence type="ECO:0000313" key="2">
    <source>
        <dbReference type="Proteomes" id="UP000595636"/>
    </source>
</evidence>
<accession>A0A7T7L225</accession>
<dbReference type="RefSeq" id="WP_200399815.1">
    <property type="nucleotide sequence ID" value="NZ_CP066831.1"/>
</dbReference>
<protein>
    <submittedName>
        <fullName evidence="1">Uncharacterized protein</fullName>
    </submittedName>
</protein>
<gene>
    <name evidence="1" type="ORF">JEQ17_40105</name>
</gene>
<evidence type="ECO:0000313" key="1">
    <source>
        <dbReference type="EMBL" id="QQM45004.1"/>
    </source>
</evidence>
<name>A0A7T7L225_9ACTN</name>
<dbReference type="EMBL" id="CP066831">
    <property type="protein sequence ID" value="QQM45004.1"/>
    <property type="molecule type" value="Genomic_DNA"/>
</dbReference>
<dbReference type="AlphaFoldDB" id="A0A7T7L225"/>
<keyword evidence="2" id="KW-1185">Reference proteome</keyword>
<sequence>MRTDIKNHISVVQSIAPAAYTATATGTGVDLAGYDAAAVAITVGAVANNAFSVEIQESDASASGYTAVANADLDGTEPATLTAATTTLIGYHGIKRYIRAVATDTAAGDAVFGVSVVRGNGRVKP</sequence>
<dbReference type="Proteomes" id="UP000595636">
    <property type="component" value="Chromosome"/>
</dbReference>
<reference evidence="1 2" key="1">
    <citation type="submission" date="2020-12" db="EMBL/GenBank/DDBJ databases">
        <title>A novel species.</title>
        <authorList>
            <person name="Li K."/>
        </authorList>
    </citation>
    <scope>NUCLEOTIDE SEQUENCE [LARGE SCALE GENOMIC DNA]</scope>
    <source>
        <strain evidence="1 2">ZYC-3</strain>
    </source>
</reference>